<dbReference type="PANTHER" id="PTHR33516:SF2">
    <property type="entry name" value="LEXA REPRESSOR-RELATED"/>
    <property type="match status" value="1"/>
</dbReference>
<keyword evidence="10" id="KW-1185">Reference proteome</keyword>
<evidence type="ECO:0000313" key="10">
    <source>
        <dbReference type="Proteomes" id="UP000192906"/>
    </source>
</evidence>
<dbReference type="GO" id="GO:0006281">
    <property type="term" value="P:DNA repair"/>
    <property type="evidence" value="ECO:0007669"/>
    <property type="project" value="UniProtKB-KW"/>
</dbReference>
<dbReference type="GO" id="GO:0016787">
    <property type="term" value="F:hydrolase activity"/>
    <property type="evidence" value="ECO:0007669"/>
    <property type="project" value="UniProtKB-KW"/>
</dbReference>
<name>A0A1X7CFA7_9BACT</name>
<dbReference type="AlphaFoldDB" id="A0A1X7CFA7"/>
<dbReference type="Proteomes" id="UP000192906">
    <property type="component" value="Unassembled WGS sequence"/>
</dbReference>
<accession>A0A1X7CFA7</accession>
<evidence type="ECO:0000256" key="4">
    <source>
        <dbReference type="ARBA" id="ARBA00022813"/>
    </source>
</evidence>
<dbReference type="PANTHER" id="PTHR33516">
    <property type="entry name" value="LEXA REPRESSOR"/>
    <property type="match status" value="1"/>
</dbReference>
<dbReference type="EMBL" id="FWZU01000001">
    <property type="protein sequence ID" value="SME95508.1"/>
    <property type="molecule type" value="Genomic_DNA"/>
</dbReference>
<evidence type="ECO:0000259" key="8">
    <source>
        <dbReference type="Pfam" id="PF00717"/>
    </source>
</evidence>
<evidence type="ECO:0000256" key="2">
    <source>
        <dbReference type="ARBA" id="ARBA00022763"/>
    </source>
</evidence>
<keyword evidence="6" id="KW-0742">SOS response</keyword>
<keyword evidence="4 7" id="KW-0068">Autocatalytic cleavage</keyword>
<dbReference type="InterPro" id="IPR015927">
    <property type="entry name" value="Peptidase_S24_S26A/B/C"/>
</dbReference>
<evidence type="ECO:0000313" key="9">
    <source>
        <dbReference type="EMBL" id="SME95508.1"/>
    </source>
</evidence>
<keyword evidence="5" id="KW-0234">DNA repair</keyword>
<dbReference type="STRING" id="1519643.SAMN06295933_0810"/>
<dbReference type="InterPro" id="IPR036286">
    <property type="entry name" value="LexA/Signal_pep-like_sf"/>
</dbReference>
<comment type="similarity">
    <text evidence="1 7">Belongs to the peptidase S24 family.</text>
</comment>
<organism evidence="9 10">
    <name type="scientific">Desulfovibrio gilichinskyi</name>
    <dbReference type="NCBI Taxonomy" id="1519643"/>
    <lineage>
        <taxon>Bacteria</taxon>
        <taxon>Pseudomonadati</taxon>
        <taxon>Thermodesulfobacteriota</taxon>
        <taxon>Desulfovibrionia</taxon>
        <taxon>Desulfovibrionales</taxon>
        <taxon>Desulfovibrionaceae</taxon>
        <taxon>Desulfovibrio</taxon>
    </lineage>
</organism>
<dbReference type="RefSeq" id="WP_085098628.1">
    <property type="nucleotide sequence ID" value="NZ_FWZU01000001.1"/>
</dbReference>
<dbReference type="InterPro" id="IPR039418">
    <property type="entry name" value="LexA-like"/>
</dbReference>
<evidence type="ECO:0000256" key="6">
    <source>
        <dbReference type="ARBA" id="ARBA00023236"/>
    </source>
</evidence>
<dbReference type="InterPro" id="IPR050077">
    <property type="entry name" value="LexA_repressor"/>
</dbReference>
<keyword evidence="3 7" id="KW-0378">Hydrolase</keyword>
<dbReference type="GO" id="GO:0006355">
    <property type="term" value="P:regulation of DNA-templated transcription"/>
    <property type="evidence" value="ECO:0007669"/>
    <property type="project" value="InterPro"/>
</dbReference>
<keyword evidence="2" id="KW-0227">DNA damage</keyword>
<gene>
    <name evidence="9" type="ORF">SAMN06295933_0810</name>
</gene>
<dbReference type="NCBIfam" id="NF007621">
    <property type="entry name" value="PRK10276.1"/>
    <property type="match status" value="1"/>
</dbReference>
<evidence type="ECO:0000256" key="7">
    <source>
        <dbReference type="RuleBase" id="RU003991"/>
    </source>
</evidence>
<reference evidence="10" key="1">
    <citation type="submission" date="2017-04" db="EMBL/GenBank/DDBJ databases">
        <authorList>
            <person name="Varghese N."/>
            <person name="Submissions S."/>
        </authorList>
    </citation>
    <scope>NUCLEOTIDE SEQUENCE [LARGE SCALE GENOMIC DNA]</scope>
    <source>
        <strain evidence="10">K3S</strain>
    </source>
</reference>
<dbReference type="SUPFAM" id="SSF51306">
    <property type="entry name" value="LexA/Signal peptidase"/>
    <property type="match status" value="1"/>
</dbReference>
<dbReference type="GO" id="GO:0009432">
    <property type="term" value="P:SOS response"/>
    <property type="evidence" value="ECO:0007669"/>
    <property type="project" value="UniProtKB-KW"/>
</dbReference>
<dbReference type="CDD" id="cd06529">
    <property type="entry name" value="S24_LexA-like"/>
    <property type="match status" value="1"/>
</dbReference>
<dbReference type="OrthoDB" id="9802364at2"/>
<protein>
    <submittedName>
        <fullName evidence="9">DNA polymerase V</fullName>
    </submittedName>
</protein>
<proteinExistence type="inferred from homology"/>
<feature type="domain" description="Peptidase S24/S26A/S26B/S26C" evidence="8">
    <location>
        <begin position="22"/>
        <end position="137"/>
    </location>
</feature>
<dbReference type="PRINTS" id="PR00726">
    <property type="entry name" value="LEXASERPTASE"/>
</dbReference>
<sequence length="144" mass="16109">MSYIKNTDFFSPELNTKTALPFFLSEVAAGFPSPADDYIDKKMDLNEHLINHPAATFFVRAYGDSMRDANIGSGDILIVDRALDAINNSIVIAVYNGELTVKRLKQTGAKLFLMPENEEYPALEVTEETSFEIWGVVTYIIHKA</sequence>
<dbReference type="Pfam" id="PF00717">
    <property type="entry name" value="Peptidase_S24"/>
    <property type="match status" value="1"/>
</dbReference>
<evidence type="ECO:0000256" key="3">
    <source>
        <dbReference type="ARBA" id="ARBA00022801"/>
    </source>
</evidence>
<dbReference type="Gene3D" id="2.10.109.10">
    <property type="entry name" value="Umud Fragment, subunit A"/>
    <property type="match status" value="1"/>
</dbReference>
<evidence type="ECO:0000256" key="5">
    <source>
        <dbReference type="ARBA" id="ARBA00023204"/>
    </source>
</evidence>
<dbReference type="GO" id="GO:0003677">
    <property type="term" value="F:DNA binding"/>
    <property type="evidence" value="ECO:0007669"/>
    <property type="project" value="InterPro"/>
</dbReference>
<dbReference type="InterPro" id="IPR006197">
    <property type="entry name" value="Peptidase_S24_LexA"/>
</dbReference>
<evidence type="ECO:0000256" key="1">
    <source>
        <dbReference type="ARBA" id="ARBA00007484"/>
    </source>
</evidence>